<organism evidence="3 4">
    <name type="scientific">Lacibacter sediminis</name>
    <dbReference type="NCBI Taxonomy" id="2760713"/>
    <lineage>
        <taxon>Bacteria</taxon>
        <taxon>Pseudomonadati</taxon>
        <taxon>Bacteroidota</taxon>
        <taxon>Chitinophagia</taxon>
        <taxon>Chitinophagales</taxon>
        <taxon>Chitinophagaceae</taxon>
        <taxon>Lacibacter</taxon>
    </lineage>
</organism>
<dbReference type="SUPFAM" id="SSF69318">
    <property type="entry name" value="Integrin alpha N-terminal domain"/>
    <property type="match status" value="3"/>
</dbReference>
<keyword evidence="4" id="KW-1185">Reference proteome</keyword>
<dbReference type="PANTHER" id="PTHR16026:SF0">
    <property type="entry name" value="CARTILAGE ACIDIC PROTEIN 1"/>
    <property type="match status" value="1"/>
</dbReference>
<dbReference type="EMBL" id="CP060007">
    <property type="protein sequence ID" value="QNA43914.1"/>
    <property type="molecule type" value="Genomic_DNA"/>
</dbReference>
<dbReference type="PANTHER" id="PTHR16026">
    <property type="entry name" value="CARTILAGE ACIDIC PROTEIN 1"/>
    <property type="match status" value="1"/>
</dbReference>
<reference evidence="4" key="1">
    <citation type="submission" date="2020-08" db="EMBL/GenBank/DDBJ databases">
        <title>Lacibacter sp. S13-6-6 genome sequencing.</title>
        <authorList>
            <person name="Jin L."/>
        </authorList>
    </citation>
    <scope>NUCLEOTIDE SEQUENCE [LARGE SCALE GENOMIC DNA]</scope>
    <source>
        <strain evidence="4">S13-6-6</strain>
    </source>
</reference>
<sequence>MSKLFTYCKQFVFFIGIIFWMSCNRQQENTLFTQLPATASGIDFSNDIHDNDSSYSFINEFGYMGGGVGIGDFNNDGQKDIFFSGNQVSSRLYINKGNNQFDDITEKAGIGTNVWCTGVSVVDINHDGYDDIYVCVFGKDLVTRSKNLFFINQHDLSFKEEAEAYGLANTGNSTQAVFFDYDKDGDLDMYLANYLLAANNANTILPRDKSGHSPANDKLYRNDGDSANAGHPVYTDVSMAAGIKEDGYGLGVSVSDFNNDGWPDIYVANDFIFNDELWLNNRNGTFVNCIDKAIQHQSYSSMGADAADINNDTLTDIVTLDMLPETNKRKKTSLSFMNYDRYESERAMGYEPEFMRNMLQLNNGNFKIHNTGIPFFSEIGRLSGIHATDWSWSVLMADFNNDGWKDMHVTNGIGRDFIDADFVEFSNNMFNKNLTREEQQKAIRKKLASLEHVTLPNYLYINNKDLTFSDQSINAGVDEPSMSNGAAYADLDNDGDLDLVVNNINKPAFIFLNNTYQKNKAPESHFLSVQVNGDSLNRKGFGAKLFVYSSGKVQLQEQNPVRGYFSSVDQQLVFGIGKNDQADSLVIVWPDGKKQLLKNVKADTTLSLAWKNAVVDPVASVSPSFLFSDITGYNGLFYKHSDNVYNDYASQQLLPQKYSQMGPFITTGDINNDGTTDFFIGGAFNFSGKFFTQKAGQLFTSKNLTDSIKFEEDQDCILFDADKDGDSDFLITYGGMQYEENSIYYQPRLYINDGKGNFKLQPHAIPDSIRTIAGCVSAGDFDSDGYLDLFIGGRVSNKYPVAPKSFLLHNDHGIFTDVTAKICPALQTPGMITAAVWTDFDNDQQTDLIITGDWMPLQFFKNKQGKLIDVTASAGLTQMNGMWRSLNATDIDNDGDIDVVAGNLGLNCEYKVSLQEPMQLFATDLDGNGSIDPFLFYYIKDADGIKRSYPAISRGRFAERVPAIKKQFLLNEDYAHASYQDIFKGKAPQKILELHCNETRTCFFENTGNGKFIKHALPVEAQFSPVNTIICDDLDNDGFKDLLLAGNEYQAEVMTGRYDASYGCFLRGGSNKSFTSVPPATSGFILNGDVKDMSLIRLSNGEKILLAAVNNDSMRVFRIGVAIKKSK</sequence>
<dbReference type="Proteomes" id="UP000515344">
    <property type="component" value="Chromosome"/>
</dbReference>
<dbReference type="InterPro" id="IPR011519">
    <property type="entry name" value="UnbV_ASPIC"/>
</dbReference>
<gene>
    <name evidence="3" type="ORF">H4075_17835</name>
</gene>
<dbReference type="PROSITE" id="PS51257">
    <property type="entry name" value="PROKAR_LIPOPROTEIN"/>
    <property type="match status" value="1"/>
</dbReference>
<dbReference type="InterPro" id="IPR013517">
    <property type="entry name" value="FG-GAP"/>
</dbReference>
<dbReference type="KEGG" id="lacs:H4075_17835"/>
<evidence type="ECO:0000313" key="3">
    <source>
        <dbReference type="EMBL" id="QNA43914.1"/>
    </source>
</evidence>
<accession>A0A7G5XEL1</accession>
<dbReference type="Pfam" id="PF13517">
    <property type="entry name" value="FG-GAP_3"/>
    <property type="match status" value="5"/>
</dbReference>
<dbReference type="Pfam" id="PF07593">
    <property type="entry name" value="UnbV_ASPIC"/>
    <property type="match status" value="1"/>
</dbReference>
<evidence type="ECO:0000259" key="2">
    <source>
        <dbReference type="Pfam" id="PF07593"/>
    </source>
</evidence>
<dbReference type="AlphaFoldDB" id="A0A7G5XEL1"/>
<feature type="domain" description="ASPIC/UnbV" evidence="2">
    <location>
        <begin position="540"/>
        <end position="606"/>
    </location>
</feature>
<name>A0A7G5XEL1_9BACT</name>
<proteinExistence type="predicted"/>
<dbReference type="InterPro" id="IPR028994">
    <property type="entry name" value="Integrin_alpha_N"/>
</dbReference>
<dbReference type="RefSeq" id="WP_182802176.1">
    <property type="nucleotide sequence ID" value="NZ_CP060007.1"/>
</dbReference>
<evidence type="ECO:0000313" key="4">
    <source>
        <dbReference type="Proteomes" id="UP000515344"/>
    </source>
</evidence>
<dbReference type="Gene3D" id="2.130.10.130">
    <property type="entry name" value="Integrin alpha, N-terminal"/>
    <property type="match status" value="4"/>
</dbReference>
<protein>
    <submittedName>
        <fullName evidence="3">VCBS repeat-containing protein</fullName>
    </submittedName>
</protein>
<dbReference type="InterPro" id="IPR027039">
    <property type="entry name" value="Crtac1"/>
</dbReference>
<keyword evidence="1" id="KW-0732">Signal</keyword>
<evidence type="ECO:0000256" key="1">
    <source>
        <dbReference type="ARBA" id="ARBA00022729"/>
    </source>
</evidence>